<dbReference type="PANTHER" id="PTHR37486:SF1">
    <property type="entry name" value="STRINGENT STARVATION PROTEIN B"/>
    <property type="match status" value="1"/>
</dbReference>
<comment type="caution">
    <text evidence="2">The sequence shown here is derived from an EMBL/GenBank/DDBJ whole genome shotgun (WGS) entry which is preliminary data.</text>
</comment>
<dbReference type="GO" id="GO:0006508">
    <property type="term" value="P:proteolysis"/>
    <property type="evidence" value="ECO:0007669"/>
    <property type="project" value="UniProtKB-KW"/>
</dbReference>
<keyword evidence="2" id="KW-0645">Protease</keyword>
<organism evidence="2 3">
    <name type="scientific">Aliidiomarina maris</name>
    <dbReference type="NCBI Taxonomy" id="531312"/>
    <lineage>
        <taxon>Bacteria</taxon>
        <taxon>Pseudomonadati</taxon>
        <taxon>Pseudomonadota</taxon>
        <taxon>Gammaproteobacteria</taxon>
        <taxon>Alteromonadales</taxon>
        <taxon>Idiomarinaceae</taxon>
        <taxon>Aliidiomarina</taxon>
    </lineage>
</organism>
<dbReference type="NCBIfam" id="NF008763">
    <property type="entry name" value="PRK11798.1-2"/>
    <property type="match status" value="1"/>
</dbReference>
<dbReference type="GO" id="GO:0008233">
    <property type="term" value="F:peptidase activity"/>
    <property type="evidence" value="ECO:0007669"/>
    <property type="project" value="UniProtKB-KW"/>
</dbReference>
<gene>
    <name evidence="2" type="ORF">CWE07_02865</name>
</gene>
<dbReference type="InterPro" id="IPR007481">
    <property type="entry name" value="SspB"/>
</dbReference>
<dbReference type="PANTHER" id="PTHR37486">
    <property type="entry name" value="STRINGENT STARVATION PROTEIN B"/>
    <property type="match status" value="1"/>
</dbReference>
<feature type="region of interest" description="Disordered" evidence="1">
    <location>
        <begin position="104"/>
        <end position="146"/>
    </location>
</feature>
<evidence type="ECO:0000256" key="1">
    <source>
        <dbReference type="SAM" id="MobiDB-lite"/>
    </source>
</evidence>
<dbReference type="Proteomes" id="UP000287865">
    <property type="component" value="Unassembled WGS sequence"/>
</dbReference>
<dbReference type="NCBIfam" id="NF008769">
    <property type="entry name" value="PRK11798.2-5"/>
    <property type="match status" value="1"/>
</dbReference>
<protein>
    <submittedName>
        <fullName evidence="2">ClpXP protease specificity-enhancing factor</fullName>
    </submittedName>
</protein>
<keyword evidence="2" id="KW-0378">Hydrolase</keyword>
<keyword evidence="3" id="KW-1185">Reference proteome</keyword>
<sequence>MMDLQMTPQRPYLLRALYDWLLDNQCTPHVVVDTEQAFVEVPQEHIQDGQIVLNIHPDAVTRFNMDLEHISFEARFSGSARRIWLPMAAIIAIYARENGAGTMFEPEPGLFPQENQADSQDAESEPHAQPAPSAPNKGKPSLKVVK</sequence>
<dbReference type="Gene3D" id="2.30.30.220">
    <property type="entry name" value="SspB-like"/>
    <property type="match status" value="1"/>
</dbReference>
<accession>A0ABY0BTT8</accession>
<dbReference type="Pfam" id="PF04386">
    <property type="entry name" value="SspB"/>
    <property type="match status" value="1"/>
</dbReference>
<proteinExistence type="predicted"/>
<reference evidence="2 3" key="1">
    <citation type="journal article" date="2018" name="Front. Microbiol.">
        <title>Genome-Based Analysis Reveals the Taxonomy and Diversity of the Family Idiomarinaceae.</title>
        <authorList>
            <person name="Liu Y."/>
            <person name="Lai Q."/>
            <person name="Shao Z."/>
        </authorList>
    </citation>
    <scope>NUCLEOTIDE SEQUENCE [LARGE SCALE GENOMIC DNA]</scope>
    <source>
        <strain evidence="2 3">CF12-14</strain>
    </source>
</reference>
<dbReference type="PIRSF" id="PIRSF005276">
    <property type="entry name" value="SspB"/>
    <property type="match status" value="1"/>
</dbReference>
<dbReference type="EMBL" id="PIPK01000002">
    <property type="protein sequence ID" value="RUO27583.1"/>
    <property type="molecule type" value="Genomic_DNA"/>
</dbReference>
<evidence type="ECO:0000313" key="2">
    <source>
        <dbReference type="EMBL" id="RUO27583.1"/>
    </source>
</evidence>
<dbReference type="SUPFAM" id="SSF101738">
    <property type="entry name" value="SspB-like"/>
    <property type="match status" value="1"/>
</dbReference>
<dbReference type="InterPro" id="IPR036760">
    <property type="entry name" value="SspB-like_sf"/>
</dbReference>
<evidence type="ECO:0000313" key="3">
    <source>
        <dbReference type="Proteomes" id="UP000287865"/>
    </source>
</evidence>
<name>A0ABY0BTT8_9GAMM</name>